<dbReference type="Proteomes" id="UP000326170">
    <property type="component" value="Plasmid unnamed1"/>
</dbReference>
<evidence type="ECO:0000313" key="3">
    <source>
        <dbReference type="Proteomes" id="UP000326170"/>
    </source>
</evidence>
<reference evidence="2 3" key="1">
    <citation type="journal article" date="2007" name="Int. J. Syst. Evol. Microbiol.">
        <title>Natronorubrum sulfidifaciens sp. nov., an extremely haloalkaliphilic archaeon isolated from Aiding salt lake in Xin-Jiang, China.</title>
        <authorList>
            <person name="Cui H.L."/>
            <person name="Tohty D."/>
            <person name="Liu H.C."/>
            <person name="Liu S.J."/>
            <person name="Oren A."/>
            <person name="Zhou P.J."/>
        </authorList>
    </citation>
    <scope>NUCLEOTIDE SEQUENCE [LARGE SCALE GENOMIC DNA]</scope>
    <source>
        <strain evidence="2 3">7-3</strain>
        <plasmid evidence="2">unnamed1</plasmid>
    </source>
</reference>
<keyword evidence="3" id="KW-1185">Reference proteome</keyword>
<accession>A0A5P9P8J7</accession>
<proteinExistence type="predicted"/>
<protein>
    <submittedName>
        <fullName evidence="2">Uncharacterized protein</fullName>
    </submittedName>
</protein>
<feature type="region of interest" description="Disordered" evidence="1">
    <location>
        <begin position="1"/>
        <end position="23"/>
    </location>
</feature>
<dbReference type="EMBL" id="CP045489">
    <property type="protein sequence ID" value="QFU84307.1"/>
    <property type="molecule type" value="Genomic_DNA"/>
</dbReference>
<evidence type="ECO:0000313" key="2">
    <source>
        <dbReference type="EMBL" id="QFU84307.1"/>
    </source>
</evidence>
<dbReference type="AlphaFoldDB" id="A0A5P9P8J7"/>
<sequence>MNDENSHVKTTSEHGLDSNFDSLGSRNHFVLERDDFNARAASGIAETLSTRAMTFEVATEVVVDTD</sequence>
<organism evidence="2 3">
    <name type="scientific">Natronorubrum aibiense</name>
    <dbReference type="NCBI Taxonomy" id="348826"/>
    <lineage>
        <taxon>Archaea</taxon>
        <taxon>Methanobacteriati</taxon>
        <taxon>Methanobacteriota</taxon>
        <taxon>Stenosarchaea group</taxon>
        <taxon>Halobacteria</taxon>
        <taxon>Halobacteriales</taxon>
        <taxon>Natrialbaceae</taxon>
        <taxon>Natronorubrum</taxon>
    </lineage>
</organism>
<keyword evidence="2" id="KW-0614">Plasmid</keyword>
<gene>
    <name evidence="2" type="ORF">GCU68_17195</name>
</gene>
<dbReference type="KEGG" id="nas:GCU68_17195"/>
<geneLocation type="plasmid" evidence="2 3">
    <name>unnamed1</name>
</geneLocation>
<feature type="compositionally biased region" description="Basic and acidic residues" evidence="1">
    <location>
        <begin position="1"/>
        <end position="16"/>
    </location>
</feature>
<name>A0A5P9P8J7_9EURY</name>
<evidence type="ECO:0000256" key="1">
    <source>
        <dbReference type="SAM" id="MobiDB-lite"/>
    </source>
</evidence>